<dbReference type="SMART" id="SM00349">
    <property type="entry name" value="KRAB"/>
    <property type="match status" value="1"/>
</dbReference>
<dbReference type="PROSITE" id="PS50805">
    <property type="entry name" value="KRAB"/>
    <property type="match status" value="1"/>
</dbReference>
<keyword evidence="3" id="KW-1185">Reference proteome</keyword>
<name>A0A8C0G9G8_CHEAB</name>
<accession>A0A8C0G9G8</accession>
<dbReference type="InterPro" id="IPR001909">
    <property type="entry name" value="KRAB"/>
</dbReference>
<dbReference type="Gene3D" id="6.10.140.140">
    <property type="match status" value="1"/>
</dbReference>
<dbReference type="InterPro" id="IPR050169">
    <property type="entry name" value="Krueppel_C2H2_ZnF"/>
</dbReference>
<organism evidence="2 3">
    <name type="scientific">Chelonoidis abingdonii</name>
    <name type="common">Abingdon island giant tortoise</name>
    <name type="synonym">Testudo abingdonii</name>
    <dbReference type="NCBI Taxonomy" id="106734"/>
    <lineage>
        <taxon>Eukaryota</taxon>
        <taxon>Metazoa</taxon>
        <taxon>Chordata</taxon>
        <taxon>Craniata</taxon>
        <taxon>Vertebrata</taxon>
        <taxon>Euteleostomi</taxon>
        <taxon>Archelosauria</taxon>
        <taxon>Testudinata</taxon>
        <taxon>Testudines</taxon>
        <taxon>Cryptodira</taxon>
        <taxon>Durocryptodira</taxon>
        <taxon>Testudinoidea</taxon>
        <taxon>Testudinidae</taxon>
        <taxon>Chelonoidis</taxon>
    </lineage>
</organism>
<reference evidence="2" key="1">
    <citation type="submission" date="2025-08" db="UniProtKB">
        <authorList>
            <consortium name="Ensembl"/>
        </authorList>
    </citation>
    <scope>IDENTIFICATION</scope>
</reference>
<dbReference type="CDD" id="cd07765">
    <property type="entry name" value="KRAB_A-box"/>
    <property type="match status" value="1"/>
</dbReference>
<proteinExistence type="predicted"/>
<evidence type="ECO:0000313" key="3">
    <source>
        <dbReference type="Proteomes" id="UP000694404"/>
    </source>
</evidence>
<dbReference type="Ensembl" id="ENSCABT00000005958.1">
    <property type="protein sequence ID" value="ENSCABP00000005476.1"/>
    <property type="gene ID" value="ENSCABG00000004124.1"/>
</dbReference>
<dbReference type="SUPFAM" id="SSF109640">
    <property type="entry name" value="KRAB domain (Kruppel-associated box)"/>
    <property type="match status" value="1"/>
</dbReference>
<dbReference type="OMA" id="CIFAVRT"/>
<feature type="domain" description="KRAB" evidence="1">
    <location>
        <begin position="6"/>
        <end position="77"/>
    </location>
</feature>
<dbReference type="InterPro" id="IPR036051">
    <property type="entry name" value="KRAB_dom_sf"/>
</dbReference>
<dbReference type="AlphaFoldDB" id="A0A8C0G9G8"/>
<dbReference type="PANTHER" id="PTHR23232:SF118">
    <property type="entry name" value="ZINC FINGER PROTEIN 746"/>
    <property type="match status" value="1"/>
</dbReference>
<protein>
    <recommendedName>
        <fullName evidence="1">KRAB domain-containing protein</fullName>
    </recommendedName>
</protein>
<evidence type="ECO:0000313" key="2">
    <source>
        <dbReference type="Ensembl" id="ENSCABP00000005476.1"/>
    </source>
</evidence>
<dbReference type="PANTHER" id="PTHR23232">
    <property type="entry name" value="KRAB DOMAIN C2H2 ZINC FINGER"/>
    <property type="match status" value="1"/>
</dbReference>
<dbReference type="Proteomes" id="UP000694404">
    <property type="component" value="Unplaced"/>
</dbReference>
<reference evidence="2" key="2">
    <citation type="submission" date="2025-09" db="UniProtKB">
        <authorList>
            <consortium name="Ensembl"/>
        </authorList>
    </citation>
    <scope>IDENTIFICATION</scope>
</reference>
<evidence type="ECO:0000259" key="1">
    <source>
        <dbReference type="PROSITE" id="PS50805"/>
    </source>
</evidence>
<dbReference type="Pfam" id="PF01352">
    <property type="entry name" value="KRAB"/>
    <property type="match status" value="1"/>
</dbReference>
<dbReference type="GO" id="GO:0006355">
    <property type="term" value="P:regulation of DNA-templated transcription"/>
    <property type="evidence" value="ECO:0007669"/>
    <property type="project" value="InterPro"/>
</dbReference>
<dbReference type="GeneTree" id="ENSGT00940000165561"/>
<sequence>MSWGRDCLCDVAIYFSREEWEMLAEWQKELYRDVMKEHYDNLSSLGHADTKPDVLSRLEQGEEPWVMDQQEERERLEGTSQCIFAVRTTAAPLHQCVVV</sequence>